<proteinExistence type="predicted"/>
<feature type="domain" description="DUF8212" evidence="3">
    <location>
        <begin position="156"/>
        <end position="178"/>
    </location>
</feature>
<dbReference type="InterPro" id="IPR058525">
    <property type="entry name" value="DUF8212"/>
</dbReference>
<evidence type="ECO:0000313" key="4">
    <source>
        <dbReference type="EMBL" id="KAK3322926.1"/>
    </source>
</evidence>
<keyword evidence="2" id="KW-0472">Membrane</keyword>
<evidence type="ECO:0000256" key="1">
    <source>
        <dbReference type="SAM" id="MobiDB-lite"/>
    </source>
</evidence>
<sequence length="640" mass="73383">MFRWYADSAVCYAYLSDVAPNTGDISLLIANLDCYTSKKVSGPVLEDSRWFRRGWTLQELLAPRKLVFYASDWSEIATREDLCARISQITSIDEYYLMASPTSRRSIDSILDKASIAERMSWASNRETTREEDMAYCLLGLFGINMPLLYGEGRAAFRRLQEEIIRVSDDQTIFAWNYDLSRHGSAQVLGCLAYSPKDFAACGHLVPCHWGNERPAGGGNGGGSSSVYSLTNKGLQITLPMLGKFALLQCQPRDDPTKLVVICLWPWYDNVYDVVREERSMLVDQSACRRWKRKSIYIFTRPNLERALRGHTGCSFFIRNLPKGFHIQRPSGYRPSDAIREVDLFTKWSPLGYKKEVERTLILSQDDSKTAIDTGKEENGARRIRLRLTARKVHHVYENKAVPRMFWVSYRLSFQHSTSDHDDERRSQEEQPRYLGQGEQPEGTEFLLLPDGRILHAEITQQDIFSSRVLLVDLFTSSSGSLKMRSLQLWSKLLSVPRLTVDRFVPAVLQEFCASCFWNLLGLSLRLRYSPYPLVASMVFSMMIIFTSSYAPMVLGRERDQGATLNPDLVRDLPGWATMFIDGITVPEIILRFLSKSTVAWIGWLCIRRGMKAIVALPMPWYQDRDGRQDHSFNRVYLEE</sequence>
<evidence type="ECO:0000256" key="2">
    <source>
        <dbReference type="SAM" id="Phobius"/>
    </source>
</evidence>
<dbReference type="PANTHER" id="PTHR10622:SF10">
    <property type="entry name" value="HET DOMAIN-CONTAINING PROTEIN"/>
    <property type="match status" value="1"/>
</dbReference>
<reference evidence="4" key="1">
    <citation type="journal article" date="2023" name="Mol. Phylogenet. Evol.">
        <title>Genome-scale phylogeny and comparative genomics of the fungal order Sordariales.</title>
        <authorList>
            <person name="Hensen N."/>
            <person name="Bonometti L."/>
            <person name="Westerberg I."/>
            <person name="Brannstrom I.O."/>
            <person name="Guillou S."/>
            <person name="Cros-Aarteil S."/>
            <person name="Calhoun S."/>
            <person name="Haridas S."/>
            <person name="Kuo A."/>
            <person name="Mondo S."/>
            <person name="Pangilinan J."/>
            <person name="Riley R."/>
            <person name="LaButti K."/>
            <person name="Andreopoulos B."/>
            <person name="Lipzen A."/>
            <person name="Chen C."/>
            <person name="Yan M."/>
            <person name="Daum C."/>
            <person name="Ng V."/>
            <person name="Clum A."/>
            <person name="Steindorff A."/>
            <person name="Ohm R.A."/>
            <person name="Martin F."/>
            <person name="Silar P."/>
            <person name="Natvig D.O."/>
            <person name="Lalanne C."/>
            <person name="Gautier V."/>
            <person name="Ament-Velasquez S.L."/>
            <person name="Kruys A."/>
            <person name="Hutchinson M.I."/>
            <person name="Powell A.J."/>
            <person name="Barry K."/>
            <person name="Miller A.N."/>
            <person name="Grigoriev I.V."/>
            <person name="Debuchy R."/>
            <person name="Gladieux P."/>
            <person name="Hiltunen Thoren M."/>
            <person name="Johannesson H."/>
        </authorList>
    </citation>
    <scope>NUCLEOTIDE SEQUENCE</scope>
    <source>
        <strain evidence="4">CBS 118394</strain>
    </source>
</reference>
<feature type="compositionally biased region" description="Basic and acidic residues" evidence="1">
    <location>
        <begin position="418"/>
        <end position="432"/>
    </location>
</feature>
<evidence type="ECO:0000313" key="5">
    <source>
        <dbReference type="Proteomes" id="UP001283341"/>
    </source>
</evidence>
<reference evidence="4" key="2">
    <citation type="submission" date="2023-06" db="EMBL/GenBank/DDBJ databases">
        <authorList>
            <consortium name="Lawrence Berkeley National Laboratory"/>
            <person name="Haridas S."/>
            <person name="Hensen N."/>
            <person name="Bonometti L."/>
            <person name="Westerberg I."/>
            <person name="Brannstrom I.O."/>
            <person name="Guillou S."/>
            <person name="Cros-Aarteil S."/>
            <person name="Calhoun S."/>
            <person name="Kuo A."/>
            <person name="Mondo S."/>
            <person name="Pangilinan J."/>
            <person name="Riley R."/>
            <person name="Labutti K."/>
            <person name="Andreopoulos B."/>
            <person name="Lipzen A."/>
            <person name="Chen C."/>
            <person name="Yanf M."/>
            <person name="Daum C."/>
            <person name="Ng V."/>
            <person name="Clum A."/>
            <person name="Steindorff A."/>
            <person name="Ohm R."/>
            <person name="Martin F."/>
            <person name="Silar P."/>
            <person name="Natvig D."/>
            <person name="Lalanne C."/>
            <person name="Gautier V."/>
            <person name="Ament-Velasquez S.L."/>
            <person name="Kruys A."/>
            <person name="Hutchinson M.I."/>
            <person name="Powell A.J."/>
            <person name="Barry K."/>
            <person name="Miller A.N."/>
            <person name="Grigoriev I.V."/>
            <person name="Debuchy R."/>
            <person name="Gladieux P."/>
            <person name="Thoren M.H."/>
            <person name="Johannesson H."/>
        </authorList>
    </citation>
    <scope>NUCLEOTIDE SEQUENCE</scope>
    <source>
        <strain evidence="4">CBS 118394</strain>
    </source>
</reference>
<keyword evidence="5" id="KW-1185">Reference proteome</keyword>
<evidence type="ECO:0000259" key="3">
    <source>
        <dbReference type="Pfam" id="PF26640"/>
    </source>
</evidence>
<dbReference type="Pfam" id="PF26640">
    <property type="entry name" value="DUF8212"/>
    <property type="match status" value="1"/>
</dbReference>
<dbReference type="PANTHER" id="PTHR10622">
    <property type="entry name" value="HET DOMAIN-CONTAINING PROTEIN"/>
    <property type="match status" value="1"/>
</dbReference>
<dbReference type="AlphaFoldDB" id="A0AAE0IEQ7"/>
<protein>
    <recommendedName>
        <fullName evidence="3">DUF8212 domain-containing protein</fullName>
    </recommendedName>
</protein>
<feature type="region of interest" description="Disordered" evidence="1">
    <location>
        <begin position="418"/>
        <end position="438"/>
    </location>
</feature>
<keyword evidence="2" id="KW-0812">Transmembrane</keyword>
<accession>A0AAE0IEQ7</accession>
<dbReference type="Proteomes" id="UP001283341">
    <property type="component" value="Unassembled WGS sequence"/>
</dbReference>
<organism evidence="4 5">
    <name type="scientific">Apodospora peruviana</name>
    <dbReference type="NCBI Taxonomy" id="516989"/>
    <lineage>
        <taxon>Eukaryota</taxon>
        <taxon>Fungi</taxon>
        <taxon>Dikarya</taxon>
        <taxon>Ascomycota</taxon>
        <taxon>Pezizomycotina</taxon>
        <taxon>Sordariomycetes</taxon>
        <taxon>Sordariomycetidae</taxon>
        <taxon>Sordariales</taxon>
        <taxon>Lasiosphaeriaceae</taxon>
        <taxon>Apodospora</taxon>
    </lineage>
</organism>
<keyword evidence="2" id="KW-1133">Transmembrane helix</keyword>
<comment type="caution">
    <text evidence="4">The sequence shown here is derived from an EMBL/GenBank/DDBJ whole genome shotgun (WGS) entry which is preliminary data.</text>
</comment>
<dbReference type="EMBL" id="JAUEDM010000003">
    <property type="protein sequence ID" value="KAK3322926.1"/>
    <property type="molecule type" value="Genomic_DNA"/>
</dbReference>
<name>A0AAE0IEQ7_9PEZI</name>
<feature type="transmembrane region" description="Helical" evidence="2">
    <location>
        <begin position="532"/>
        <end position="553"/>
    </location>
</feature>
<gene>
    <name evidence="4" type="ORF">B0H66DRAFT_555506</name>
</gene>